<dbReference type="InterPro" id="IPR023395">
    <property type="entry name" value="MCP_dom_sf"/>
</dbReference>
<evidence type="ECO:0000256" key="2">
    <source>
        <dbReference type="ARBA" id="ARBA00022692"/>
    </source>
</evidence>
<feature type="repeat" description="Solcar" evidence="4">
    <location>
        <begin position="211"/>
        <end position="296"/>
    </location>
</feature>
<dbReference type="GO" id="GO:0001409">
    <property type="term" value="F:guanine nucleotide transmembrane transporter activity"/>
    <property type="evidence" value="ECO:0007669"/>
    <property type="project" value="TreeGrafter"/>
</dbReference>
<protein>
    <submittedName>
        <fullName evidence="6">Mitochondrial Carrier (MC) Family</fullName>
    </submittedName>
</protein>
<dbReference type="GO" id="GO:0005739">
    <property type="term" value="C:mitochondrion"/>
    <property type="evidence" value="ECO:0007669"/>
    <property type="project" value="TreeGrafter"/>
</dbReference>
<comment type="subcellular location">
    <subcellularLocation>
        <location evidence="1">Membrane</location>
        <topology evidence="1">Multi-pass membrane protein</topology>
    </subcellularLocation>
</comment>
<dbReference type="AlphaFoldDB" id="A0A1W0A7W6"/>
<dbReference type="SUPFAM" id="SSF103506">
    <property type="entry name" value="Mitochondrial carrier"/>
    <property type="match status" value="1"/>
</dbReference>
<dbReference type="PANTHER" id="PTHR46974:SF1">
    <property type="entry name" value="MITOCHONDRIAL GTP_GDP CARRIER PROTEIN 1"/>
    <property type="match status" value="1"/>
</dbReference>
<evidence type="ECO:0000313" key="7">
    <source>
        <dbReference type="Proteomes" id="UP000243217"/>
    </source>
</evidence>
<dbReference type="Pfam" id="PF00153">
    <property type="entry name" value="Mito_carr"/>
    <property type="match status" value="2"/>
</dbReference>
<accession>A0A1W0A7W6</accession>
<dbReference type="PROSITE" id="PS50920">
    <property type="entry name" value="SOLCAR"/>
    <property type="match status" value="1"/>
</dbReference>
<evidence type="ECO:0000256" key="1">
    <source>
        <dbReference type="ARBA" id="ARBA00004141"/>
    </source>
</evidence>
<dbReference type="GO" id="GO:0016020">
    <property type="term" value="C:membrane"/>
    <property type="evidence" value="ECO:0007669"/>
    <property type="project" value="UniProtKB-SubCell"/>
</dbReference>
<keyword evidence="2 4" id="KW-0812">Transmembrane</keyword>
<dbReference type="InterPro" id="IPR018108">
    <property type="entry name" value="MCP_transmembrane"/>
</dbReference>
<dbReference type="EMBL" id="JNBS01000359">
    <property type="protein sequence ID" value="OQS06299.1"/>
    <property type="molecule type" value="Genomic_DNA"/>
</dbReference>
<name>A0A1W0A7W6_9STRA</name>
<evidence type="ECO:0000256" key="3">
    <source>
        <dbReference type="ARBA" id="ARBA00023136"/>
    </source>
</evidence>
<dbReference type="Proteomes" id="UP000243217">
    <property type="component" value="Unassembled WGS sequence"/>
</dbReference>
<keyword evidence="3 4" id="KW-0472">Membrane</keyword>
<organism evidence="6 7">
    <name type="scientific">Thraustotheca clavata</name>
    <dbReference type="NCBI Taxonomy" id="74557"/>
    <lineage>
        <taxon>Eukaryota</taxon>
        <taxon>Sar</taxon>
        <taxon>Stramenopiles</taxon>
        <taxon>Oomycota</taxon>
        <taxon>Saprolegniomycetes</taxon>
        <taxon>Saprolegniales</taxon>
        <taxon>Achlyaceae</taxon>
        <taxon>Thraustotheca</taxon>
    </lineage>
</organism>
<reference evidence="6 7" key="1">
    <citation type="journal article" date="2014" name="Genome Biol. Evol.">
        <title>The secreted proteins of Achlya hypogyna and Thraustotheca clavata identify the ancestral oomycete secretome and reveal gene acquisitions by horizontal gene transfer.</title>
        <authorList>
            <person name="Misner I."/>
            <person name="Blouin N."/>
            <person name="Leonard G."/>
            <person name="Richards T.A."/>
            <person name="Lane C.E."/>
        </authorList>
    </citation>
    <scope>NUCLEOTIDE SEQUENCE [LARGE SCALE GENOMIC DNA]</scope>
    <source>
        <strain evidence="6 7">ATCC 34112</strain>
    </source>
</reference>
<keyword evidence="7" id="KW-1185">Reference proteome</keyword>
<proteinExistence type="predicted"/>
<feature type="compositionally biased region" description="Polar residues" evidence="5">
    <location>
        <begin position="775"/>
        <end position="784"/>
    </location>
</feature>
<feature type="region of interest" description="Disordered" evidence="5">
    <location>
        <begin position="767"/>
        <end position="811"/>
    </location>
</feature>
<evidence type="ECO:0000313" key="6">
    <source>
        <dbReference type="EMBL" id="OQS06299.1"/>
    </source>
</evidence>
<dbReference type="OrthoDB" id="409947at2759"/>
<sequence>MVQIERKGDGKFSSGQAAARVLGSTASGVLELALFHPVDTVAKRLMTNKNNALSVSEIIFRDAHTKPFGAKWASLFPGVGFAAGYKVTQRMYKFGGQPVVKDYMTKNHSGLFTQLFGERNAKTMMHATAGSLIGVGEIALLPLDVLKIRAQTNPAAIAGRGIVSIFQTEGLALWRGGAWTAARNAPGSFALFGGSAACKEYLFKLEDFSDATFFQNFVASISGASASIIVAQPLDVIKTRIQSRPFDSPESGMQVISNLLKHEGPGALFKGLLPKLGVVGPKLVFSFSVAQSLIALYTNSLIDVPIIILHLPSTAFSDETRHIEAICFKPMGPGPYMELVSSYKMKKAASKPKKVESISRKKSEKAPELLVEVVPKVEIVRIVESSDDIVLHVLSLLLEETIEAVRHHTRLLRSIELTVQIMTNQVYTIMYMGTAITHDETLVEMNLCENEVRIVPLDRYAVLSLPRKEAVKANKLLISESGGPKSLNRTHSEKSIARTAKKRSLVQFGGGSNNDSMHSRSQEVPIITRLPSPKEMMTEEMQRWRQECMEHTAVAKHTKSRWNHVTLLRRVMTTVHTDANDITEFVDAIPPQPAMVPTTVAIVTESKEPETDLNSLLYLPTAKGTKVPVYDPDQPKAEETKTQKHIKNYNNRFHRISIVEVKKPAKAANWFYDRSSIENEFKNNEQPYQPLLAELQRDNFPQSVDLNTGVSLVHGAARFTGPSRQESPNSMSRKDFEKYLNQPNVPLQSNKVKLSSLSTSSLLSAISETPRSECSPLQTGLTSTPRRKSLSENTNDRSLSDSVKHRSTKLPQQHNINVAIRVRVSALKADTPNARPSVREKYVTHGDSVGVLDVPKRRPATAIGALTRHTTCSNDSTVRSFNYFTEE</sequence>
<evidence type="ECO:0000256" key="5">
    <source>
        <dbReference type="SAM" id="MobiDB-lite"/>
    </source>
</evidence>
<dbReference type="InterPro" id="IPR053042">
    <property type="entry name" value="Mito_GTP/GDP_Carrier"/>
</dbReference>
<gene>
    <name evidence="6" type="ORF">THRCLA_01652</name>
</gene>
<dbReference type="Gene3D" id="1.50.40.10">
    <property type="entry name" value="Mitochondrial carrier domain"/>
    <property type="match status" value="1"/>
</dbReference>
<dbReference type="PANTHER" id="PTHR46974">
    <property type="entry name" value="MITOCHONDRIAL GTP/GDP CARRIER PROTEIN 1"/>
    <property type="match status" value="1"/>
</dbReference>
<evidence type="ECO:0000256" key="4">
    <source>
        <dbReference type="PROSITE-ProRule" id="PRU00282"/>
    </source>
</evidence>
<comment type="caution">
    <text evidence="6">The sequence shown here is derived from an EMBL/GenBank/DDBJ whole genome shotgun (WGS) entry which is preliminary data.</text>
</comment>
<feature type="compositionally biased region" description="Basic and acidic residues" evidence="5">
    <location>
        <begin position="794"/>
        <end position="804"/>
    </location>
</feature>